<protein>
    <submittedName>
        <fullName evidence="2">Polysaccharide pyruvyl transferase family protein</fullName>
    </submittedName>
</protein>
<dbReference type="GO" id="GO:0016740">
    <property type="term" value="F:transferase activity"/>
    <property type="evidence" value="ECO:0007669"/>
    <property type="project" value="UniProtKB-KW"/>
</dbReference>
<accession>A0A5B9DAM4</accession>
<evidence type="ECO:0000313" key="2">
    <source>
        <dbReference type="EMBL" id="QEE16061.1"/>
    </source>
</evidence>
<sequence length="425" mass="49565">MRIGITGPIADGNLGDYGMLVNNIYEMGINNEYLIYSYNPKISQWVNKEYLKNFKTSIVSILLVPNENNTKKRSFRQYFKRLFLKLLGINKKYLFTPFEIIKKAKNIDSITDSISSIDILVVNGGGCFNKLWYTWHRRNDFFSIVIPIIIANQLNKKIVFTGNSFGPFGDTKGFFELLFCDLKNVHFGIRDNLLSRTTLSSIGISKNKISWIPDDFFFLNQNLKKISNPVPFKKYIVLELYQNIESIENIIKEFVDFLYEEFNICTVFIPFQEGKGGEEQGKILQSKINAKYFYLHHLNNRPLKIAEAYSIISNSEMVISNRYHAFLIALANQVPAISILKNVSGDKRYYYNKNYGLIREIFEGIPIRILDFLNDDIIGVFIKLKSSFQDIIQSQKEIYSSDIYKNNLENHLRIRNDYFKKRILD</sequence>
<reference evidence="2 3" key="1">
    <citation type="journal article" date="2020" name="Nature">
        <title>Isolation of an archaeon at the prokaryote-eukaryote interface.</title>
        <authorList>
            <person name="Imachi H."/>
            <person name="Nobu M.K."/>
            <person name="Nakahara N."/>
            <person name="Morono Y."/>
            <person name="Ogawara M."/>
            <person name="Takaki Y."/>
            <person name="Takano Y."/>
            <person name="Uematsu K."/>
            <person name="Ikuta T."/>
            <person name="Ito M."/>
            <person name="Matsui Y."/>
            <person name="Miyazaki M."/>
            <person name="Murata K."/>
            <person name="Saito Y."/>
            <person name="Sakai S."/>
            <person name="Song C."/>
            <person name="Tasumi E."/>
            <person name="Yamanaka Y."/>
            <person name="Yamaguchi T."/>
            <person name="Kamagata Y."/>
            <person name="Tamaki H."/>
            <person name="Takai K."/>
        </authorList>
    </citation>
    <scope>NUCLEOTIDE SEQUENCE [LARGE SCALE GENOMIC DNA]</scope>
    <source>
        <strain evidence="2 3">MK-D1</strain>
    </source>
</reference>
<name>A0A5B9DAM4_9ARCH</name>
<dbReference type="InterPro" id="IPR007345">
    <property type="entry name" value="Polysacch_pyruvyl_Trfase"/>
</dbReference>
<reference evidence="2 3" key="2">
    <citation type="journal article" date="2024" name="Int. J. Syst. Evol. Microbiol.">
        <title>Promethearchaeum syntrophicum gen. nov., sp. nov., an anaerobic, obligately syntrophic archaeon, the first isolate of the lineage 'Asgard' archaea, and proposal of the new archaeal phylum Promethearchaeota phyl. nov. and kingdom Promethearchaeati regn. nov.</title>
        <authorList>
            <person name="Imachi H."/>
            <person name="Nobu M.K."/>
            <person name="Kato S."/>
            <person name="Takaki Y."/>
            <person name="Miyazaki M."/>
            <person name="Miyata M."/>
            <person name="Ogawara M."/>
            <person name="Saito Y."/>
            <person name="Sakai S."/>
            <person name="Tahara Y.O."/>
            <person name="Takano Y."/>
            <person name="Tasumi E."/>
            <person name="Uematsu K."/>
            <person name="Yoshimura T."/>
            <person name="Itoh T."/>
            <person name="Ohkuma M."/>
            <person name="Takai K."/>
        </authorList>
    </citation>
    <scope>NUCLEOTIDE SEQUENCE [LARGE SCALE GENOMIC DNA]</scope>
    <source>
        <strain evidence="2 3">MK-D1</strain>
    </source>
</reference>
<dbReference type="EMBL" id="CP042905">
    <property type="protein sequence ID" value="QEE16061.1"/>
    <property type="molecule type" value="Genomic_DNA"/>
</dbReference>
<dbReference type="Proteomes" id="UP000321408">
    <property type="component" value="Chromosome"/>
</dbReference>
<organism evidence="2 3">
    <name type="scientific">Promethearchaeum syntrophicum</name>
    <dbReference type="NCBI Taxonomy" id="2594042"/>
    <lineage>
        <taxon>Archaea</taxon>
        <taxon>Promethearchaeati</taxon>
        <taxon>Promethearchaeota</taxon>
        <taxon>Promethearchaeia</taxon>
        <taxon>Promethearchaeales</taxon>
        <taxon>Promethearchaeaceae</taxon>
        <taxon>Promethearchaeum</taxon>
    </lineage>
</organism>
<dbReference type="Pfam" id="PF04230">
    <property type="entry name" value="PS_pyruv_trans"/>
    <property type="match status" value="1"/>
</dbReference>
<keyword evidence="2" id="KW-0808">Transferase</keyword>
<evidence type="ECO:0000259" key="1">
    <source>
        <dbReference type="Pfam" id="PF04230"/>
    </source>
</evidence>
<dbReference type="AlphaFoldDB" id="A0A5B9DAM4"/>
<feature type="domain" description="Polysaccharide pyruvyl transferase" evidence="1">
    <location>
        <begin position="76"/>
        <end position="339"/>
    </location>
</feature>
<dbReference type="PANTHER" id="PTHR36836">
    <property type="entry name" value="COLANIC ACID BIOSYNTHESIS PROTEIN WCAK"/>
    <property type="match status" value="1"/>
</dbReference>
<evidence type="ECO:0000313" key="3">
    <source>
        <dbReference type="Proteomes" id="UP000321408"/>
    </source>
</evidence>
<dbReference type="GeneID" id="41329880"/>
<keyword evidence="3" id="KW-1185">Reference proteome</keyword>
<dbReference type="RefSeq" id="WP_147662948.1">
    <property type="nucleotide sequence ID" value="NZ_CP042905.2"/>
</dbReference>
<gene>
    <name evidence="2" type="ORF">DSAG12_01889</name>
</gene>
<proteinExistence type="predicted"/>
<dbReference type="PANTHER" id="PTHR36836:SF1">
    <property type="entry name" value="COLANIC ACID BIOSYNTHESIS PROTEIN WCAK"/>
    <property type="match status" value="1"/>
</dbReference>
<dbReference type="KEGG" id="psyt:DSAG12_01889"/>